<gene>
    <name evidence="1" type="ORF">CEUSTIGMA_g6333.t1</name>
</gene>
<protein>
    <submittedName>
        <fullName evidence="1">Uncharacterized protein</fullName>
    </submittedName>
</protein>
<name>A0A250X736_9CHLO</name>
<dbReference type="AlphaFoldDB" id="A0A250X736"/>
<keyword evidence="2" id="KW-1185">Reference proteome</keyword>
<proteinExistence type="predicted"/>
<accession>A0A250X736</accession>
<evidence type="ECO:0000313" key="2">
    <source>
        <dbReference type="Proteomes" id="UP000232323"/>
    </source>
</evidence>
<sequence length="103" mass="11032">MASKLSFPLGIGRGQTMIENIMFNNNGYGGSMSFPGSVAHVLWSVTRFAPISPSSVPQTGLPLSFDIPSNIPLTSFFLTPLFAAYSADDTLCPITIIENLHVP</sequence>
<evidence type="ECO:0000313" key="1">
    <source>
        <dbReference type="EMBL" id="GAX78894.1"/>
    </source>
</evidence>
<organism evidence="1 2">
    <name type="scientific">Chlamydomonas eustigma</name>
    <dbReference type="NCBI Taxonomy" id="1157962"/>
    <lineage>
        <taxon>Eukaryota</taxon>
        <taxon>Viridiplantae</taxon>
        <taxon>Chlorophyta</taxon>
        <taxon>core chlorophytes</taxon>
        <taxon>Chlorophyceae</taxon>
        <taxon>CS clade</taxon>
        <taxon>Chlamydomonadales</taxon>
        <taxon>Chlamydomonadaceae</taxon>
        <taxon>Chlamydomonas</taxon>
    </lineage>
</organism>
<dbReference type="Proteomes" id="UP000232323">
    <property type="component" value="Unassembled WGS sequence"/>
</dbReference>
<dbReference type="EMBL" id="BEGY01000036">
    <property type="protein sequence ID" value="GAX78894.1"/>
    <property type="molecule type" value="Genomic_DNA"/>
</dbReference>
<comment type="caution">
    <text evidence="1">The sequence shown here is derived from an EMBL/GenBank/DDBJ whole genome shotgun (WGS) entry which is preliminary data.</text>
</comment>
<reference evidence="1 2" key="1">
    <citation type="submission" date="2017-08" db="EMBL/GenBank/DDBJ databases">
        <title>Acidophilic green algal genome provides insights into adaptation to an acidic environment.</title>
        <authorList>
            <person name="Hirooka S."/>
            <person name="Hirose Y."/>
            <person name="Kanesaki Y."/>
            <person name="Higuchi S."/>
            <person name="Fujiwara T."/>
            <person name="Onuma R."/>
            <person name="Era A."/>
            <person name="Ohbayashi R."/>
            <person name="Uzuka A."/>
            <person name="Nozaki H."/>
            <person name="Yoshikawa H."/>
            <person name="Miyagishima S.Y."/>
        </authorList>
    </citation>
    <scope>NUCLEOTIDE SEQUENCE [LARGE SCALE GENOMIC DNA]</scope>
    <source>
        <strain evidence="1 2">NIES-2499</strain>
    </source>
</reference>